<sequence length="572" mass="62372">MQPIYTRPENLQYAYSDAFAAAVPAYPRSGAGAGRIAPHPLLVQVWTTDGDGHLWTHPCSASEEADTKLPPAVCHSAQAVVTEEPETRFLGARSDNLTEVGCIRARIADMDSRATASTASTQCSCSGLTPEKALSEVPTSVKDPSSHVATGFNATDEAPPVEGRSSLRFQMAATRKLTENAAIELGASCYVNAVAGTHRVVGSQSPEGASEQQLAQRPVTYRNMPLPPTPAVINVLRQLKDNPPSSFFVLRCFLPCAEFIDLRRNVYFSVDDDTAIEFIIVNSALHYLFTEYFCPPGLGNSELWKQSLTWGAMYRNALTAAVTSIDAGLSAKRKTRSAQLISQEDLSGRANGLLADLKLIEPIRMVNPTITSASNNTEPMTKLEDVLAISAGDICHTTATLICREKTSRASVPSFSPDCLSYARATIDAHLECVPLMSGDLHIMNLYLHWRILQTPFIPLLVVFCHIVETQDTGDAQRLKSFADSLMQGADLSPSAKEFYDITRELCMIAEKHIETSSQQDWASVPSLSTFGLSQFYPAGALAENYHLTSKNVQSDQDMEVMFEGEQVLGFF</sequence>
<evidence type="ECO:0000256" key="1">
    <source>
        <dbReference type="SAM" id="MobiDB-lite"/>
    </source>
</evidence>
<feature type="region of interest" description="Disordered" evidence="1">
    <location>
        <begin position="136"/>
        <end position="160"/>
    </location>
</feature>
<dbReference type="AlphaFoldDB" id="A0A135RVK0"/>
<gene>
    <name evidence="2" type="ORF">CSAL01_00776</name>
</gene>
<evidence type="ECO:0000313" key="3">
    <source>
        <dbReference type="Proteomes" id="UP000070121"/>
    </source>
</evidence>
<dbReference type="OrthoDB" id="103819at2759"/>
<dbReference type="STRING" id="1209931.A0A135RVK0"/>
<evidence type="ECO:0000313" key="2">
    <source>
        <dbReference type="EMBL" id="KXH27609.1"/>
    </source>
</evidence>
<proteinExistence type="predicted"/>
<protein>
    <submittedName>
        <fullName evidence="2">Fungal specific transcription factor</fullName>
    </submittedName>
</protein>
<comment type="caution">
    <text evidence="2">The sequence shown here is derived from an EMBL/GenBank/DDBJ whole genome shotgun (WGS) entry which is preliminary data.</text>
</comment>
<accession>A0A135RVK0</accession>
<keyword evidence="3" id="KW-1185">Reference proteome</keyword>
<name>A0A135RVK0_9PEZI</name>
<dbReference type="Proteomes" id="UP000070121">
    <property type="component" value="Unassembled WGS sequence"/>
</dbReference>
<dbReference type="EMBL" id="JFFI01002660">
    <property type="protein sequence ID" value="KXH27609.1"/>
    <property type="molecule type" value="Genomic_DNA"/>
</dbReference>
<reference evidence="2 3" key="1">
    <citation type="submission" date="2014-02" db="EMBL/GenBank/DDBJ databases">
        <title>The genome sequence of Colletotrichum salicis CBS 607.94.</title>
        <authorList>
            <person name="Baroncelli R."/>
            <person name="Thon M.R."/>
        </authorList>
    </citation>
    <scope>NUCLEOTIDE SEQUENCE [LARGE SCALE GENOMIC DNA]</scope>
    <source>
        <strain evidence="2 3">CBS 607.94</strain>
    </source>
</reference>
<organism evidence="2 3">
    <name type="scientific">Colletotrichum salicis</name>
    <dbReference type="NCBI Taxonomy" id="1209931"/>
    <lineage>
        <taxon>Eukaryota</taxon>
        <taxon>Fungi</taxon>
        <taxon>Dikarya</taxon>
        <taxon>Ascomycota</taxon>
        <taxon>Pezizomycotina</taxon>
        <taxon>Sordariomycetes</taxon>
        <taxon>Hypocreomycetidae</taxon>
        <taxon>Glomerellales</taxon>
        <taxon>Glomerellaceae</taxon>
        <taxon>Colletotrichum</taxon>
        <taxon>Colletotrichum acutatum species complex</taxon>
    </lineage>
</organism>